<evidence type="ECO:0000313" key="1">
    <source>
        <dbReference type="EMBL" id="PKI45850.1"/>
    </source>
</evidence>
<protein>
    <submittedName>
        <fullName evidence="1">Uncharacterized protein</fullName>
    </submittedName>
</protein>
<reference evidence="1 2" key="1">
    <citation type="submission" date="2017-11" db="EMBL/GenBank/DDBJ databases">
        <title>De-novo sequencing of pomegranate (Punica granatum L.) genome.</title>
        <authorList>
            <person name="Akparov Z."/>
            <person name="Amiraslanov A."/>
            <person name="Hajiyeva S."/>
            <person name="Abbasov M."/>
            <person name="Kaur K."/>
            <person name="Hamwieh A."/>
            <person name="Solovyev V."/>
            <person name="Salamov A."/>
            <person name="Braich B."/>
            <person name="Kosarev P."/>
            <person name="Mahmoud A."/>
            <person name="Hajiyev E."/>
            <person name="Babayeva S."/>
            <person name="Izzatullayeva V."/>
            <person name="Mammadov A."/>
            <person name="Mammadov A."/>
            <person name="Sharifova S."/>
            <person name="Ojaghi J."/>
            <person name="Eynullazada K."/>
            <person name="Bayramov B."/>
            <person name="Abdulazimova A."/>
            <person name="Shahmuradov I."/>
        </authorList>
    </citation>
    <scope>NUCLEOTIDE SEQUENCE [LARGE SCALE GENOMIC DNA]</scope>
    <source>
        <strain evidence="2">cv. AG2017</strain>
        <tissue evidence="1">Leaf</tissue>
    </source>
</reference>
<dbReference type="EMBL" id="PGOL01002693">
    <property type="protein sequence ID" value="PKI45850.1"/>
    <property type="molecule type" value="Genomic_DNA"/>
</dbReference>
<keyword evidence="2" id="KW-1185">Reference proteome</keyword>
<organism evidence="1 2">
    <name type="scientific">Punica granatum</name>
    <name type="common">Pomegranate</name>
    <dbReference type="NCBI Taxonomy" id="22663"/>
    <lineage>
        <taxon>Eukaryota</taxon>
        <taxon>Viridiplantae</taxon>
        <taxon>Streptophyta</taxon>
        <taxon>Embryophyta</taxon>
        <taxon>Tracheophyta</taxon>
        <taxon>Spermatophyta</taxon>
        <taxon>Magnoliopsida</taxon>
        <taxon>eudicotyledons</taxon>
        <taxon>Gunneridae</taxon>
        <taxon>Pentapetalae</taxon>
        <taxon>rosids</taxon>
        <taxon>malvids</taxon>
        <taxon>Myrtales</taxon>
        <taxon>Lythraceae</taxon>
        <taxon>Punica</taxon>
    </lineage>
</organism>
<gene>
    <name evidence="1" type="ORF">CRG98_033748</name>
</gene>
<name>A0A2I0IQB8_PUNGR</name>
<evidence type="ECO:0000313" key="2">
    <source>
        <dbReference type="Proteomes" id="UP000233551"/>
    </source>
</evidence>
<comment type="caution">
    <text evidence="1">The sequence shown here is derived from an EMBL/GenBank/DDBJ whole genome shotgun (WGS) entry which is preliminary data.</text>
</comment>
<dbReference type="AlphaFoldDB" id="A0A2I0IQB8"/>
<proteinExistence type="predicted"/>
<sequence length="129" mass="14752">MAGVEVCLRTGLEGLVHDRDEHQDAWLHVKEHQYAWLLFHATFSPLLPFHLLSRGVLKSFLDLFVQKIIQLVIHDQTFIPRRVILSLINASAALKTSRERVSRTLFRNPMRIPIDGANEMLEGIQGMNG</sequence>
<dbReference type="Proteomes" id="UP000233551">
    <property type="component" value="Unassembled WGS sequence"/>
</dbReference>
<accession>A0A2I0IQB8</accession>